<gene>
    <name evidence="2" type="ORF">L798_06044</name>
</gene>
<dbReference type="Proteomes" id="UP000027135">
    <property type="component" value="Unassembled WGS sequence"/>
</dbReference>
<sequence>MRILCGMASCPLSVPLIREVQPPDPDQDAADEDSNDGDIAQQLMSTLEVPVHSRQDSYR</sequence>
<organism evidence="2 3">
    <name type="scientific">Zootermopsis nevadensis</name>
    <name type="common">Dampwood termite</name>
    <dbReference type="NCBI Taxonomy" id="136037"/>
    <lineage>
        <taxon>Eukaryota</taxon>
        <taxon>Metazoa</taxon>
        <taxon>Ecdysozoa</taxon>
        <taxon>Arthropoda</taxon>
        <taxon>Hexapoda</taxon>
        <taxon>Insecta</taxon>
        <taxon>Pterygota</taxon>
        <taxon>Neoptera</taxon>
        <taxon>Polyneoptera</taxon>
        <taxon>Dictyoptera</taxon>
        <taxon>Blattodea</taxon>
        <taxon>Blattoidea</taxon>
        <taxon>Termitoidae</taxon>
        <taxon>Termopsidae</taxon>
        <taxon>Zootermopsis</taxon>
    </lineage>
</organism>
<keyword evidence="3" id="KW-1185">Reference proteome</keyword>
<evidence type="ECO:0000313" key="2">
    <source>
        <dbReference type="EMBL" id="KDR23758.1"/>
    </source>
</evidence>
<evidence type="ECO:0000313" key="3">
    <source>
        <dbReference type="Proteomes" id="UP000027135"/>
    </source>
</evidence>
<proteinExistence type="predicted"/>
<reference evidence="2 3" key="1">
    <citation type="journal article" date="2014" name="Nat. Commun.">
        <title>Molecular traces of alternative social organization in a termite genome.</title>
        <authorList>
            <person name="Terrapon N."/>
            <person name="Li C."/>
            <person name="Robertson H.M."/>
            <person name="Ji L."/>
            <person name="Meng X."/>
            <person name="Booth W."/>
            <person name="Chen Z."/>
            <person name="Childers C.P."/>
            <person name="Glastad K.M."/>
            <person name="Gokhale K."/>
            <person name="Gowin J."/>
            <person name="Gronenberg W."/>
            <person name="Hermansen R.A."/>
            <person name="Hu H."/>
            <person name="Hunt B.G."/>
            <person name="Huylmans A.K."/>
            <person name="Khalil S.M."/>
            <person name="Mitchell R.D."/>
            <person name="Munoz-Torres M.C."/>
            <person name="Mustard J.A."/>
            <person name="Pan H."/>
            <person name="Reese J.T."/>
            <person name="Scharf M.E."/>
            <person name="Sun F."/>
            <person name="Vogel H."/>
            <person name="Xiao J."/>
            <person name="Yang W."/>
            <person name="Yang Z."/>
            <person name="Yang Z."/>
            <person name="Zhou J."/>
            <person name="Zhu J."/>
            <person name="Brent C.S."/>
            <person name="Elsik C.G."/>
            <person name="Goodisman M.A."/>
            <person name="Liberles D.A."/>
            <person name="Roe R.M."/>
            <person name="Vargo E.L."/>
            <person name="Vilcinskas A."/>
            <person name="Wang J."/>
            <person name="Bornberg-Bauer E."/>
            <person name="Korb J."/>
            <person name="Zhang G."/>
            <person name="Liebig J."/>
        </authorList>
    </citation>
    <scope>NUCLEOTIDE SEQUENCE [LARGE SCALE GENOMIC DNA]</scope>
    <source>
        <tissue evidence="2">Whole organism</tissue>
    </source>
</reference>
<dbReference type="AlphaFoldDB" id="A0A067RL70"/>
<dbReference type="InParanoid" id="A0A067RL70"/>
<accession>A0A067RL70</accession>
<dbReference type="EMBL" id="KK852446">
    <property type="protein sequence ID" value="KDR23758.1"/>
    <property type="molecule type" value="Genomic_DNA"/>
</dbReference>
<feature type="compositionally biased region" description="Acidic residues" evidence="1">
    <location>
        <begin position="25"/>
        <end position="36"/>
    </location>
</feature>
<protein>
    <submittedName>
        <fullName evidence="2">Uncharacterized protein</fullName>
    </submittedName>
</protein>
<name>A0A067RL70_ZOONE</name>
<evidence type="ECO:0000256" key="1">
    <source>
        <dbReference type="SAM" id="MobiDB-lite"/>
    </source>
</evidence>
<feature type="region of interest" description="Disordered" evidence="1">
    <location>
        <begin position="16"/>
        <end position="38"/>
    </location>
</feature>